<reference evidence="1 2" key="1">
    <citation type="submission" date="2016-04" db="EMBL/GenBank/DDBJ databases">
        <title>Draft genome sequence of freshwater magnetotactic bacteria Magnetospirillum marisnigri SP-1 and Magnetospirillum moscoviense BB-1.</title>
        <authorList>
            <person name="Koziaeva V."/>
            <person name="Dziuba M.V."/>
            <person name="Ivanov T.M."/>
            <person name="Kuznetsov B."/>
            <person name="Grouzdev D.S."/>
        </authorList>
    </citation>
    <scope>NUCLEOTIDE SEQUENCE [LARGE SCALE GENOMIC DNA]</scope>
    <source>
        <strain evidence="1 2">SP-1</strain>
    </source>
</reference>
<dbReference type="EMBL" id="LWQT01000038">
    <property type="protein sequence ID" value="OAN53888.1"/>
    <property type="molecule type" value="Genomic_DNA"/>
</dbReference>
<keyword evidence="2" id="KW-1185">Reference proteome</keyword>
<dbReference type="Proteomes" id="UP000078428">
    <property type="component" value="Unassembled WGS sequence"/>
</dbReference>
<protein>
    <submittedName>
        <fullName evidence="1">Uncharacterized protein</fullName>
    </submittedName>
</protein>
<name>A0A178MUE5_9PROT</name>
<organism evidence="1 2">
    <name type="scientific">Paramagnetospirillum marisnigri</name>
    <dbReference type="NCBI Taxonomy" id="1285242"/>
    <lineage>
        <taxon>Bacteria</taxon>
        <taxon>Pseudomonadati</taxon>
        <taxon>Pseudomonadota</taxon>
        <taxon>Alphaproteobacteria</taxon>
        <taxon>Rhodospirillales</taxon>
        <taxon>Magnetospirillaceae</taxon>
        <taxon>Paramagnetospirillum</taxon>
    </lineage>
</organism>
<sequence>MNPSLLKDVKITRVTNAVTAGQAATASDILDMSGYEGVVFIAALGDVSDTSVVTLTAQQNTANSTSGMATLSGSATFTAGASDADNKLLVLDVYRPRERYVRAVFTSATANAVKDGVIAIQYGPRVMPVTQGSTVIDSDTLIEPAEA</sequence>
<dbReference type="OrthoDB" id="8480927at2"/>
<dbReference type="STRING" id="1285242.A6A04_13430"/>
<dbReference type="AlphaFoldDB" id="A0A178MUE5"/>
<proteinExistence type="predicted"/>
<evidence type="ECO:0000313" key="2">
    <source>
        <dbReference type="Proteomes" id="UP000078428"/>
    </source>
</evidence>
<accession>A0A178MUE5</accession>
<comment type="caution">
    <text evidence="1">The sequence shown here is derived from an EMBL/GenBank/DDBJ whole genome shotgun (WGS) entry which is preliminary data.</text>
</comment>
<dbReference type="RefSeq" id="WP_068489927.1">
    <property type="nucleotide sequence ID" value="NZ_LWQT01000038.1"/>
</dbReference>
<gene>
    <name evidence="1" type="ORF">A6A04_13430</name>
</gene>
<evidence type="ECO:0000313" key="1">
    <source>
        <dbReference type="EMBL" id="OAN53888.1"/>
    </source>
</evidence>